<feature type="compositionally biased region" description="Low complexity" evidence="10">
    <location>
        <begin position="569"/>
        <end position="584"/>
    </location>
</feature>
<keyword evidence="1" id="KW-0540">Nuclease</keyword>
<keyword evidence="8" id="KW-0548">Nucleotidyltransferase</keyword>
<evidence type="ECO:0000313" key="11">
    <source>
        <dbReference type="EMBL" id="GEU88216.1"/>
    </source>
</evidence>
<dbReference type="GO" id="GO:0015074">
    <property type="term" value="P:DNA integration"/>
    <property type="evidence" value="ECO:0007669"/>
    <property type="project" value="UniProtKB-KW"/>
</dbReference>
<keyword evidence="7" id="KW-0695">RNA-directed DNA polymerase</keyword>
<keyword evidence="4" id="KW-0378">Hydrolase</keyword>
<dbReference type="SUPFAM" id="SSF53098">
    <property type="entry name" value="Ribonuclease H-like"/>
    <property type="match status" value="1"/>
</dbReference>
<keyword evidence="8" id="KW-0808">Transferase</keyword>
<keyword evidence="3" id="KW-0255">Endonuclease</keyword>
<evidence type="ECO:0000256" key="3">
    <source>
        <dbReference type="ARBA" id="ARBA00022759"/>
    </source>
</evidence>
<keyword evidence="8" id="KW-0239">DNA-directed DNA polymerase</keyword>
<dbReference type="GO" id="GO:0003964">
    <property type="term" value="F:RNA-directed DNA polymerase activity"/>
    <property type="evidence" value="ECO:0007669"/>
    <property type="project" value="UniProtKB-KW"/>
</dbReference>
<evidence type="ECO:0000256" key="8">
    <source>
        <dbReference type="ARBA" id="ARBA00022932"/>
    </source>
</evidence>
<dbReference type="Gene3D" id="3.30.420.10">
    <property type="entry name" value="Ribonuclease H-like superfamily/Ribonuclease H"/>
    <property type="match status" value="1"/>
</dbReference>
<organism evidence="11">
    <name type="scientific">Tanacetum cinerariifolium</name>
    <name type="common">Dalmatian daisy</name>
    <name type="synonym">Chrysanthemum cinerariifolium</name>
    <dbReference type="NCBI Taxonomy" id="118510"/>
    <lineage>
        <taxon>Eukaryota</taxon>
        <taxon>Viridiplantae</taxon>
        <taxon>Streptophyta</taxon>
        <taxon>Embryophyta</taxon>
        <taxon>Tracheophyta</taxon>
        <taxon>Spermatophyta</taxon>
        <taxon>Magnoliopsida</taxon>
        <taxon>eudicotyledons</taxon>
        <taxon>Gunneridae</taxon>
        <taxon>Pentapetalae</taxon>
        <taxon>asterids</taxon>
        <taxon>campanulids</taxon>
        <taxon>Asterales</taxon>
        <taxon>Asteraceae</taxon>
        <taxon>Asteroideae</taxon>
        <taxon>Anthemideae</taxon>
        <taxon>Anthemidinae</taxon>
        <taxon>Tanacetum</taxon>
    </lineage>
</organism>
<dbReference type="GO" id="GO:0004519">
    <property type="term" value="F:endonuclease activity"/>
    <property type="evidence" value="ECO:0007669"/>
    <property type="project" value="UniProtKB-KW"/>
</dbReference>
<dbReference type="AlphaFoldDB" id="A0A6L2NQ02"/>
<sequence length="584" mass="66862">MAADLSELELKKILIEKMESNKSIYRSDEQRNLYKTLVDAYECEKLILYTYGDTVTLKRRRDDADKDEEPFAGSDRGSKRRTEEKSQSPQALQRKRRPRPLASILKGPNLIKRLQANILIHKLLVGPTYELIKGSCKSVVELKFFLEEVYKVTTDQLDWSNPKGQQYPHNVLKPLPLIPNSRGRRVILFDHFINNDLECLRGGASSRKYTTSVTKTKATDYRHIKWIEDLVPQTMWSREPINYDKYALWRISHWGRKHQQFYGFAVNREKADKSHGRRTLCFQRLSKNVHKKHRHPTTCGRSSTRCQKLPKEAQPHKAGYVLFRSQAQGSTHNEDGNPSRANIKQAHDDSYLTGNPVKEILLKLNLPDHRILKDRGEGTYFQLSQRLIAACSYPTNKSKDKAPKEIKTFLKKIIVLLQALVIIVRNENDIEFKNKVLKEYFDSVGISHQASSVETPQQNRIQLLRHYTQNHSIIHRRLNKTPYELINGKKPNISFLHAIGALCYPKNNHEDIGKLGAKAATRTALAAQAPQVLQTLTASTTTSDTAPTPTNSSSQAVDIPNTTQDVDDLPQQQHVQQQDDQAPL</sequence>
<keyword evidence="6" id="KW-0229">DNA integration</keyword>
<reference evidence="11" key="1">
    <citation type="journal article" date="2019" name="Sci. Rep.">
        <title>Draft genome of Tanacetum cinerariifolium, the natural source of mosquito coil.</title>
        <authorList>
            <person name="Yamashiro T."/>
            <person name="Shiraishi A."/>
            <person name="Satake H."/>
            <person name="Nakayama K."/>
        </authorList>
    </citation>
    <scope>NUCLEOTIDE SEQUENCE</scope>
</reference>
<keyword evidence="9" id="KW-0233">DNA recombination</keyword>
<accession>A0A6L2NQ02</accession>
<protein>
    <recommendedName>
        <fullName evidence="12">Retrovirus-related Pol polyprotein from transposon TNT 1-94</fullName>
    </recommendedName>
</protein>
<keyword evidence="5" id="KW-0460">Magnesium</keyword>
<feature type="region of interest" description="Disordered" evidence="10">
    <location>
        <begin position="539"/>
        <end position="584"/>
    </location>
</feature>
<dbReference type="PANTHER" id="PTHR42648">
    <property type="entry name" value="TRANSPOSASE, PUTATIVE-RELATED"/>
    <property type="match status" value="1"/>
</dbReference>
<dbReference type="InterPro" id="IPR036397">
    <property type="entry name" value="RNaseH_sf"/>
</dbReference>
<evidence type="ECO:0000256" key="2">
    <source>
        <dbReference type="ARBA" id="ARBA00022723"/>
    </source>
</evidence>
<gene>
    <name evidence="11" type="ORF">Tci_060194</name>
</gene>
<dbReference type="GO" id="GO:0003676">
    <property type="term" value="F:nucleic acid binding"/>
    <property type="evidence" value="ECO:0007669"/>
    <property type="project" value="InterPro"/>
</dbReference>
<feature type="compositionally biased region" description="Basic and acidic residues" evidence="10">
    <location>
        <begin position="76"/>
        <end position="86"/>
    </location>
</feature>
<evidence type="ECO:0000256" key="10">
    <source>
        <dbReference type="SAM" id="MobiDB-lite"/>
    </source>
</evidence>
<dbReference type="InterPro" id="IPR039537">
    <property type="entry name" value="Retrotran_Ty1/copia-like"/>
</dbReference>
<dbReference type="InterPro" id="IPR012337">
    <property type="entry name" value="RNaseH-like_sf"/>
</dbReference>
<dbReference type="GO" id="GO:0046872">
    <property type="term" value="F:metal ion binding"/>
    <property type="evidence" value="ECO:0007669"/>
    <property type="project" value="UniProtKB-KW"/>
</dbReference>
<evidence type="ECO:0000256" key="1">
    <source>
        <dbReference type="ARBA" id="ARBA00022722"/>
    </source>
</evidence>
<evidence type="ECO:0000256" key="9">
    <source>
        <dbReference type="ARBA" id="ARBA00023172"/>
    </source>
</evidence>
<name>A0A6L2NQ02_TANCI</name>
<keyword evidence="2" id="KW-0479">Metal-binding</keyword>
<evidence type="ECO:0000256" key="4">
    <source>
        <dbReference type="ARBA" id="ARBA00022801"/>
    </source>
</evidence>
<dbReference type="GO" id="GO:0006310">
    <property type="term" value="P:DNA recombination"/>
    <property type="evidence" value="ECO:0007669"/>
    <property type="project" value="UniProtKB-KW"/>
</dbReference>
<dbReference type="PANTHER" id="PTHR42648:SF11">
    <property type="entry name" value="TRANSPOSON TY4-P GAG-POL POLYPROTEIN"/>
    <property type="match status" value="1"/>
</dbReference>
<evidence type="ECO:0008006" key="12">
    <source>
        <dbReference type="Google" id="ProtNLM"/>
    </source>
</evidence>
<feature type="compositionally biased region" description="Low complexity" evidence="10">
    <location>
        <begin position="539"/>
        <end position="554"/>
    </location>
</feature>
<feature type="region of interest" description="Disordered" evidence="10">
    <location>
        <begin position="62"/>
        <end position="99"/>
    </location>
</feature>
<dbReference type="EMBL" id="BKCJ010009702">
    <property type="protein sequence ID" value="GEU88216.1"/>
    <property type="molecule type" value="Genomic_DNA"/>
</dbReference>
<dbReference type="GO" id="GO:0016787">
    <property type="term" value="F:hydrolase activity"/>
    <property type="evidence" value="ECO:0007669"/>
    <property type="project" value="UniProtKB-KW"/>
</dbReference>
<dbReference type="GO" id="GO:0003887">
    <property type="term" value="F:DNA-directed DNA polymerase activity"/>
    <property type="evidence" value="ECO:0007669"/>
    <property type="project" value="UniProtKB-KW"/>
</dbReference>
<feature type="region of interest" description="Disordered" evidence="10">
    <location>
        <begin position="328"/>
        <end position="350"/>
    </location>
</feature>
<evidence type="ECO:0000256" key="7">
    <source>
        <dbReference type="ARBA" id="ARBA00022918"/>
    </source>
</evidence>
<comment type="caution">
    <text evidence="11">The sequence shown here is derived from an EMBL/GenBank/DDBJ whole genome shotgun (WGS) entry which is preliminary data.</text>
</comment>
<proteinExistence type="predicted"/>
<evidence type="ECO:0000256" key="5">
    <source>
        <dbReference type="ARBA" id="ARBA00022842"/>
    </source>
</evidence>
<evidence type="ECO:0000256" key="6">
    <source>
        <dbReference type="ARBA" id="ARBA00022908"/>
    </source>
</evidence>